<dbReference type="Pfam" id="PF13279">
    <property type="entry name" value="4HBT_2"/>
    <property type="match status" value="1"/>
</dbReference>
<comment type="caution">
    <text evidence="3">The sequence shown here is derived from an EMBL/GenBank/DDBJ whole genome shotgun (WGS) entry which is preliminary data.</text>
</comment>
<accession>A0A3D9SWT3</accession>
<dbReference type="CDD" id="cd00586">
    <property type="entry name" value="4HBT"/>
    <property type="match status" value="1"/>
</dbReference>
<evidence type="ECO:0000256" key="1">
    <source>
        <dbReference type="ARBA" id="ARBA00005953"/>
    </source>
</evidence>
<evidence type="ECO:0000256" key="2">
    <source>
        <dbReference type="ARBA" id="ARBA00022801"/>
    </source>
</evidence>
<reference evidence="3 4" key="1">
    <citation type="submission" date="2018-08" db="EMBL/GenBank/DDBJ databases">
        <title>Sequencing the genomes of 1000 actinobacteria strains.</title>
        <authorList>
            <person name="Klenk H.-P."/>
        </authorList>
    </citation>
    <scope>NUCLEOTIDE SEQUENCE [LARGE SCALE GENOMIC DNA]</scope>
    <source>
        <strain evidence="3 4">DSM 43927</strain>
    </source>
</reference>
<dbReference type="GO" id="GO:0047617">
    <property type="term" value="F:fatty acyl-CoA hydrolase activity"/>
    <property type="evidence" value="ECO:0007669"/>
    <property type="project" value="TreeGrafter"/>
</dbReference>
<dbReference type="PANTHER" id="PTHR31793">
    <property type="entry name" value="4-HYDROXYBENZOYL-COA THIOESTERASE FAMILY MEMBER"/>
    <property type="match status" value="1"/>
</dbReference>
<proteinExistence type="inferred from homology"/>
<keyword evidence="4" id="KW-1185">Reference proteome</keyword>
<evidence type="ECO:0000313" key="4">
    <source>
        <dbReference type="Proteomes" id="UP000256661"/>
    </source>
</evidence>
<dbReference type="AlphaFoldDB" id="A0A3D9SWT3"/>
<gene>
    <name evidence="3" type="ORF">DFJ69_5945</name>
</gene>
<organism evidence="3 4">
    <name type="scientific">Thermomonospora umbrina</name>
    <dbReference type="NCBI Taxonomy" id="111806"/>
    <lineage>
        <taxon>Bacteria</taxon>
        <taxon>Bacillati</taxon>
        <taxon>Actinomycetota</taxon>
        <taxon>Actinomycetes</taxon>
        <taxon>Streptosporangiales</taxon>
        <taxon>Thermomonosporaceae</taxon>
        <taxon>Thermomonospora</taxon>
    </lineage>
</organism>
<comment type="similarity">
    <text evidence="1">Belongs to the 4-hydroxybenzoyl-CoA thioesterase family.</text>
</comment>
<name>A0A3D9SWT3_9ACTN</name>
<dbReference type="PROSITE" id="PS01328">
    <property type="entry name" value="4HBCOA_THIOESTERASE"/>
    <property type="match status" value="1"/>
</dbReference>
<dbReference type="InterPro" id="IPR029069">
    <property type="entry name" value="HotDog_dom_sf"/>
</dbReference>
<dbReference type="SUPFAM" id="SSF54637">
    <property type="entry name" value="Thioesterase/thiol ester dehydrase-isomerase"/>
    <property type="match status" value="1"/>
</dbReference>
<dbReference type="EMBL" id="QTTT01000001">
    <property type="protein sequence ID" value="REF00410.1"/>
    <property type="molecule type" value="Genomic_DNA"/>
</dbReference>
<dbReference type="PANTHER" id="PTHR31793:SF27">
    <property type="entry name" value="NOVEL THIOESTERASE SUPERFAMILY DOMAIN AND SAPOSIN A-TYPE DOMAIN CONTAINING PROTEIN (0610012H03RIK)"/>
    <property type="match status" value="1"/>
</dbReference>
<keyword evidence="2 3" id="KW-0378">Hydrolase</keyword>
<dbReference type="InterPro" id="IPR008272">
    <property type="entry name" value="HB-CoA_thioesterase_AS"/>
</dbReference>
<dbReference type="Gene3D" id="3.10.129.10">
    <property type="entry name" value="Hotdog Thioesterase"/>
    <property type="match status" value="1"/>
</dbReference>
<protein>
    <submittedName>
        <fullName evidence="3">Acyl-CoA thioester hydrolase</fullName>
    </submittedName>
</protein>
<dbReference type="InterPro" id="IPR050563">
    <property type="entry name" value="4-hydroxybenzoyl-CoA_TE"/>
</dbReference>
<dbReference type="Proteomes" id="UP000256661">
    <property type="component" value="Unassembled WGS sequence"/>
</dbReference>
<evidence type="ECO:0000313" key="3">
    <source>
        <dbReference type="EMBL" id="REF00410.1"/>
    </source>
</evidence>
<sequence>MAIAPAMGVRLRHRVEHVDTDSCGVVHFSRYNSLMETVVLDLLEEHQAGLTDLAEQDLALAMTELTVRYLRPTHYRDRLTGWAAIVHVGGAQFRAAVTLARQEPDGSTDIAVGRLGFAAVHLRSGRPRPLPATVRRTLKRLSDPSGPDHPDKEPT</sequence>